<dbReference type="SUPFAM" id="SSF52540">
    <property type="entry name" value="P-loop containing nucleoside triphosphate hydrolases"/>
    <property type="match status" value="2"/>
</dbReference>
<gene>
    <name evidence="10" type="ORF">R1flu_015682</name>
</gene>
<organism evidence="10 11">
    <name type="scientific">Riccia fluitans</name>
    <dbReference type="NCBI Taxonomy" id="41844"/>
    <lineage>
        <taxon>Eukaryota</taxon>
        <taxon>Viridiplantae</taxon>
        <taxon>Streptophyta</taxon>
        <taxon>Embryophyta</taxon>
        <taxon>Marchantiophyta</taxon>
        <taxon>Marchantiopsida</taxon>
        <taxon>Marchantiidae</taxon>
        <taxon>Marchantiales</taxon>
        <taxon>Ricciaceae</taxon>
        <taxon>Riccia</taxon>
    </lineage>
</organism>
<dbReference type="SMART" id="SM00487">
    <property type="entry name" value="DEXDc"/>
    <property type="match status" value="1"/>
</dbReference>
<evidence type="ECO:0000256" key="3">
    <source>
        <dbReference type="ARBA" id="ARBA00022801"/>
    </source>
</evidence>
<dbReference type="Pfam" id="PF00176">
    <property type="entry name" value="SNF2-rel_dom"/>
    <property type="match status" value="1"/>
</dbReference>
<dbReference type="InterPro" id="IPR014001">
    <property type="entry name" value="Helicase_ATP-bd"/>
</dbReference>
<keyword evidence="2" id="KW-0547">Nucleotide-binding</keyword>
<feature type="region of interest" description="Disordered" evidence="7">
    <location>
        <begin position="457"/>
        <end position="478"/>
    </location>
</feature>
<evidence type="ECO:0000256" key="2">
    <source>
        <dbReference type="ARBA" id="ARBA00022741"/>
    </source>
</evidence>
<evidence type="ECO:0000256" key="4">
    <source>
        <dbReference type="ARBA" id="ARBA00022806"/>
    </source>
</evidence>
<sequence>MGSKDAKYGSWRPPDSSHISNSPRRIGKEMVSKPERSLTLHTSEMPESNFLECLDMQRVLKELAMVEIVCNRMLANYPTNSRSPLSSDASRTDGREDRCINKSGISNEVLPLPSFVPPRTPVIVDLSSDDESNGEVVQGDKVDVPTVPAVLAAPSQLSQPEESPLKRKADEVMIGEEDVGYEPHVFQMPQDLLQADDNEIDDATWNERAEVLSGAHKVEIIPAFGVVETSVRKEIKKARKKARVTLLTDIILLGSDDEKDNAANGPLLAPDIKGGVDGSITKMLKSGVLTEKASLMAKKKGQKKSVKILIKGKVGRPKGKGKTSVKASPEEKAASRQEREKKKLSAQERRQQRIAKKMEQLSQKGLSSWKAKESQVIEEDDECEDELLEKASKKDPEPEEAVQHIQSMLEGEKVVYEPYVWKNKVEETKNEDSDVDEDIWQDMATVIAVSSTTFAGRSDVQNAPEEKTKDAGQADKSCHDGKHVDVDFDEDMGYYCSHCGGIDLDPPEDNTDLMDEDERVEQRACEHKNRAYKEEVGQYCVDCGLVGKDIQKTFIPELSLPARCKPKSTEARDFGGEGVESRIALQVRDVYTNELDDGETELQLHPLYENKLHSHQKEGFEFLTKNLVGEKQGRSVGCILAHAPGTGKTFLIVSFIQSFLAKFPEGRPLILAPKIMLRAWRDEFDKFKVEEIPIFDLLGCNPGGTIFDDVEDETQFCLSERLTRQDNRAKVLKDWQASRGVLLMSYQLFAILVEKGVGEQTKPGSPENQISRVLLEAPGLVILDEGHLARTKHTKILQALMQIRTKRRILLSGTLFQNNFKELYTLLKLCREDFMTSQPDYATRLADLCGLSVGRNSDSNSYALRSRATSLLQHEENIFTHEFGDILENYVKGERNNTDEINKVVRNLRSLCAPFVHWYLGKILESLPGLTEYSVHLNLTTVQLKVTDEVLSTPSKNHMARTCKVLAACIHPCLVKCEQNTLDPKEILDNVRKETLCQEVFQGPKIEFVIRMADLCVKANEKLLVFCTNLAPLRYIEEVFIRLRDWKRGQQFFRLDGTMAELERQNVITLFDNSRKPQDGVDAHVLLASTKACKEGITLVGASRVIILDTPDNPSVLRQAVSRAFRIGQKRKVYVYRLVTTHKEEEQLFGRSVNKEKLSKVLLDRVGNTSINIGDFLQELSLPEVKDELLSKLMQDDAGRAINVVRRYNASRC</sequence>
<comment type="caution">
    <text evidence="10">The sequence shown here is derived from an EMBL/GenBank/DDBJ whole genome shotgun (WGS) entry which is preliminary data.</text>
</comment>
<feature type="domain" description="Helicase ATP-binding" evidence="8">
    <location>
        <begin position="629"/>
        <end position="833"/>
    </location>
</feature>
<dbReference type="InterPro" id="IPR027417">
    <property type="entry name" value="P-loop_NTPase"/>
</dbReference>
<comment type="subcellular location">
    <subcellularLocation>
        <location evidence="1">Nucleus</location>
    </subcellularLocation>
</comment>
<dbReference type="InterPro" id="IPR000330">
    <property type="entry name" value="SNF2_N"/>
</dbReference>
<keyword evidence="3" id="KW-0378">Hydrolase</keyword>
<evidence type="ECO:0000256" key="1">
    <source>
        <dbReference type="ARBA" id="ARBA00004123"/>
    </source>
</evidence>
<protein>
    <submittedName>
        <fullName evidence="10">Uncharacterized protein</fullName>
    </submittedName>
</protein>
<evidence type="ECO:0000256" key="7">
    <source>
        <dbReference type="SAM" id="MobiDB-lite"/>
    </source>
</evidence>
<dbReference type="GO" id="GO:0005634">
    <property type="term" value="C:nucleus"/>
    <property type="evidence" value="ECO:0007669"/>
    <property type="project" value="UniProtKB-SubCell"/>
</dbReference>
<dbReference type="GO" id="GO:0016787">
    <property type="term" value="F:hydrolase activity"/>
    <property type="evidence" value="ECO:0007669"/>
    <property type="project" value="UniProtKB-KW"/>
</dbReference>
<feature type="compositionally biased region" description="Acidic residues" evidence="7">
    <location>
        <begin position="376"/>
        <end position="387"/>
    </location>
</feature>
<proteinExistence type="predicted"/>
<dbReference type="SMART" id="SM00490">
    <property type="entry name" value="HELICc"/>
    <property type="match status" value="1"/>
</dbReference>
<dbReference type="CDD" id="cd18793">
    <property type="entry name" value="SF2_C_SNF"/>
    <property type="match status" value="1"/>
</dbReference>
<keyword evidence="4" id="KW-0347">Helicase</keyword>
<feature type="compositionally biased region" description="Basic and acidic residues" evidence="7">
    <location>
        <begin position="328"/>
        <end position="359"/>
    </location>
</feature>
<dbReference type="InterPro" id="IPR044567">
    <property type="entry name" value="CLSY/DRD1"/>
</dbReference>
<dbReference type="Gene3D" id="3.40.50.300">
    <property type="entry name" value="P-loop containing nucleotide triphosphate hydrolases"/>
    <property type="match status" value="1"/>
</dbReference>
<reference evidence="10 11" key="1">
    <citation type="submission" date="2024-09" db="EMBL/GenBank/DDBJ databases">
        <title>Chromosome-scale assembly of Riccia fluitans.</title>
        <authorList>
            <person name="Paukszto L."/>
            <person name="Sawicki J."/>
            <person name="Karawczyk K."/>
            <person name="Piernik-Szablinska J."/>
            <person name="Szczecinska M."/>
            <person name="Mazdziarz M."/>
        </authorList>
    </citation>
    <scope>NUCLEOTIDE SEQUENCE [LARGE SCALE GENOMIC DNA]</scope>
    <source>
        <strain evidence="10">Rf_01</strain>
        <tissue evidence="10">Aerial parts of the thallus</tissue>
    </source>
</reference>
<dbReference type="EMBL" id="JBHFFA010000004">
    <property type="protein sequence ID" value="KAL2630996.1"/>
    <property type="molecule type" value="Genomic_DNA"/>
</dbReference>
<keyword evidence="5" id="KW-0067">ATP-binding</keyword>
<feature type="compositionally biased region" description="Basic and acidic residues" evidence="7">
    <location>
        <begin position="464"/>
        <end position="478"/>
    </location>
</feature>
<evidence type="ECO:0000259" key="9">
    <source>
        <dbReference type="PROSITE" id="PS51194"/>
    </source>
</evidence>
<dbReference type="GO" id="GO:0005524">
    <property type="term" value="F:ATP binding"/>
    <property type="evidence" value="ECO:0007669"/>
    <property type="project" value="UniProtKB-KW"/>
</dbReference>
<name>A0ABD1YK46_9MARC</name>
<dbReference type="InterPro" id="IPR001650">
    <property type="entry name" value="Helicase_C-like"/>
</dbReference>
<dbReference type="InterPro" id="IPR049730">
    <property type="entry name" value="SNF2/RAD54-like_C"/>
</dbReference>
<feature type="compositionally biased region" description="Basic and acidic residues" evidence="7">
    <location>
        <begin position="26"/>
        <end position="38"/>
    </location>
</feature>
<feature type="region of interest" description="Disordered" evidence="7">
    <location>
        <begin position="308"/>
        <end position="399"/>
    </location>
</feature>
<evidence type="ECO:0000259" key="8">
    <source>
        <dbReference type="PROSITE" id="PS51192"/>
    </source>
</evidence>
<evidence type="ECO:0000313" key="10">
    <source>
        <dbReference type="EMBL" id="KAL2630996.1"/>
    </source>
</evidence>
<dbReference type="PROSITE" id="PS51192">
    <property type="entry name" value="HELICASE_ATP_BIND_1"/>
    <property type="match status" value="1"/>
</dbReference>
<feature type="compositionally biased region" description="Basic residues" evidence="7">
    <location>
        <begin position="313"/>
        <end position="323"/>
    </location>
</feature>
<dbReference type="GO" id="GO:0004386">
    <property type="term" value="F:helicase activity"/>
    <property type="evidence" value="ECO:0007669"/>
    <property type="project" value="UniProtKB-KW"/>
</dbReference>
<keyword evidence="6" id="KW-0539">Nucleus</keyword>
<evidence type="ECO:0000313" key="11">
    <source>
        <dbReference type="Proteomes" id="UP001605036"/>
    </source>
</evidence>
<evidence type="ECO:0000256" key="6">
    <source>
        <dbReference type="ARBA" id="ARBA00023242"/>
    </source>
</evidence>
<feature type="domain" description="Helicase C-terminal" evidence="9">
    <location>
        <begin position="1011"/>
        <end position="1174"/>
    </location>
</feature>
<dbReference type="Gene3D" id="3.40.50.10810">
    <property type="entry name" value="Tandem AAA-ATPase domain"/>
    <property type="match status" value="1"/>
</dbReference>
<dbReference type="InterPro" id="IPR038718">
    <property type="entry name" value="SNF2-like_sf"/>
</dbReference>
<dbReference type="Proteomes" id="UP001605036">
    <property type="component" value="Unassembled WGS sequence"/>
</dbReference>
<keyword evidence="11" id="KW-1185">Reference proteome</keyword>
<dbReference type="PANTHER" id="PTHR45821">
    <property type="entry name" value="SNF2 DOMAIN-CONTAINING PROTEIN CLASSY 2-RELATED"/>
    <property type="match status" value="1"/>
</dbReference>
<dbReference type="AlphaFoldDB" id="A0ABD1YK46"/>
<feature type="region of interest" description="Disordered" evidence="7">
    <location>
        <begin position="1"/>
        <end position="41"/>
    </location>
</feature>
<dbReference type="Pfam" id="PF00271">
    <property type="entry name" value="Helicase_C"/>
    <property type="match status" value="1"/>
</dbReference>
<dbReference type="PROSITE" id="PS51194">
    <property type="entry name" value="HELICASE_CTER"/>
    <property type="match status" value="1"/>
</dbReference>
<dbReference type="PANTHER" id="PTHR45821:SF1">
    <property type="entry name" value="ATP-DEPENDENT HELICASE FAMILY PROTEIN-RELATED"/>
    <property type="match status" value="1"/>
</dbReference>
<accession>A0ABD1YK46</accession>
<evidence type="ECO:0000256" key="5">
    <source>
        <dbReference type="ARBA" id="ARBA00022840"/>
    </source>
</evidence>